<dbReference type="PROSITE" id="PS50208">
    <property type="entry name" value="CASPASE_P20"/>
    <property type="match status" value="1"/>
</dbReference>
<reference evidence="5" key="1">
    <citation type="journal article" date="2023" name="G3 (Bethesda)">
        <title>Whole genome assembly and annotation of the endangered Caribbean coral Acropora cervicornis.</title>
        <authorList>
            <person name="Selwyn J.D."/>
            <person name="Vollmer S.V."/>
        </authorList>
    </citation>
    <scope>NUCLEOTIDE SEQUENCE</scope>
    <source>
        <strain evidence="5">K2</strain>
    </source>
</reference>
<evidence type="ECO:0000313" key="5">
    <source>
        <dbReference type="EMBL" id="KAK2574227.1"/>
    </source>
</evidence>
<comment type="caution">
    <text evidence="5">The sequence shown here is derived from an EMBL/GenBank/DDBJ whole genome shotgun (WGS) entry which is preliminary data.</text>
</comment>
<organism evidence="5 6">
    <name type="scientific">Acropora cervicornis</name>
    <name type="common">Staghorn coral</name>
    <dbReference type="NCBI Taxonomy" id="6130"/>
    <lineage>
        <taxon>Eukaryota</taxon>
        <taxon>Metazoa</taxon>
        <taxon>Cnidaria</taxon>
        <taxon>Anthozoa</taxon>
        <taxon>Hexacorallia</taxon>
        <taxon>Scleractinia</taxon>
        <taxon>Astrocoeniina</taxon>
        <taxon>Acroporidae</taxon>
        <taxon>Acropora</taxon>
    </lineage>
</organism>
<dbReference type="InterPro" id="IPR015917">
    <property type="entry name" value="Pept_C14A"/>
</dbReference>
<dbReference type="PRINTS" id="PR00376">
    <property type="entry name" value="IL1BCENZYME"/>
</dbReference>
<protein>
    <submittedName>
        <fullName evidence="5">Caspase-3</fullName>
    </submittedName>
</protein>
<dbReference type="PANTHER" id="PTHR10454">
    <property type="entry name" value="CASPASE"/>
    <property type="match status" value="1"/>
</dbReference>
<evidence type="ECO:0000256" key="1">
    <source>
        <dbReference type="ARBA" id="ARBA00010134"/>
    </source>
</evidence>
<dbReference type="InterPro" id="IPR029030">
    <property type="entry name" value="Caspase-like_dom_sf"/>
</dbReference>
<evidence type="ECO:0000313" key="6">
    <source>
        <dbReference type="Proteomes" id="UP001249851"/>
    </source>
</evidence>
<dbReference type="InterPro" id="IPR002398">
    <property type="entry name" value="Pept_C14"/>
</dbReference>
<evidence type="ECO:0000259" key="3">
    <source>
        <dbReference type="PROSITE" id="PS50207"/>
    </source>
</evidence>
<feature type="domain" description="Caspase family p20" evidence="4">
    <location>
        <begin position="130"/>
        <end position="257"/>
    </location>
</feature>
<dbReference type="SMART" id="SM00115">
    <property type="entry name" value="CASc"/>
    <property type="match status" value="1"/>
</dbReference>
<dbReference type="GO" id="GO:0006508">
    <property type="term" value="P:proteolysis"/>
    <property type="evidence" value="ECO:0007669"/>
    <property type="project" value="InterPro"/>
</dbReference>
<evidence type="ECO:0000259" key="4">
    <source>
        <dbReference type="PROSITE" id="PS50208"/>
    </source>
</evidence>
<feature type="domain" description="Caspase family p10" evidence="3">
    <location>
        <begin position="284"/>
        <end position="381"/>
    </location>
</feature>
<dbReference type="EMBL" id="JARQWQ010000001">
    <property type="protein sequence ID" value="KAK2574227.1"/>
    <property type="molecule type" value="Genomic_DNA"/>
</dbReference>
<dbReference type="Pfam" id="PF00656">
    <property type="entry name" value="Peptidase_C14"/>
    <property type="match status" value="1"/>
</dbReference>
<comment type="similarity">
    <text evidence="1 2">Belongs to the peptidase C14A family.</text>
</comment>
<dbReference type="Proteomes" id="UP001249851">
    <property type="component" value="Unassembled WGS sequence"/>
</dbReference>
<keyword evidence="6" id="KW-1185">Reference proteome</keyword>
<accession>A0AAD9R6Z7</accession>
<dbReference type="PROSITE" id="PS50207">
    <property type="entry name" value="CASPASE_P10"/>
    <property type="match status" value="1"/>
</dbReference>
<dbReference type="PANTHER" id="PTHR10454:SF210">
    <property type="entry name" value="CASPASE-2"/>
    <property type="match status" value="1"/>
</dbReference>
<name>A0AAD9R6Z7_ACRCE</name>
<dbReference type="GO" id="GO:0004197">
    <property type="term" value="F:cysteine-type endopeptidase activity"/>
    <property type="evidence" value="ECO:0007669"/>
    <property type="project" value="InterPro"/>
</dbReference>
<proteinExistence type="inferred from homology"/>
<evidence type="ECO:0000256" key="2">
    <source>
        <dbReference type="RuleBase" id="RU003971"/>
    </source>
</evidence>
<sequence>MDDGHGRSLTRQLCLAYARDTSGNAQQHLHGHRTCTCLEMGGSDHKCKFESCPTGQTNRSNEHCLTLRKETCRRFDSSCVEYFRGFEQEDLIMSNSFAAETRLQTSLGGIFPLAPQCHRWPADEAYDGIRNPYVLVINNVNFYFTKVPQPRNGATHDRDNIREFVKEAGFQKFEEHFDLTKEEMLDLLEKTRLTGDLVMHDSFICIIMSHRDEEGILGADSQSVPVDSIIAKFRGNKCPQLATKPKLFFLQACRGKDDDNGYHVPQMQDQVIADAGGKEEMPVKLPTDADVLIAYSTTKGYLSHRRFSVNMEDAKLYSTKLGSWFISCLVQIFLKYSHREDLMTMLTRVNNSLSQLYSEPNGCKQISCQLSMLTKKVYFANFFGKVSP</sequence>
<dbReference type="InterPro" id="IPR002138">
    <property type="entry name" value="Pept_C14_p10"/>
</dbReference>
<reference evidence="5" key="2">
    <citation type="journal article" date="2023" name="Science">
        <title>Genomic signatures of disease resistance in endangered staghorn corals.</title>
        <authorList>
            <person name="Vollmer S.V."/>
            <person name="Selwyn J.D."/>
            <person name="Despard B.A."/>
            <person name="Roesel C.L."/>
        </authorList>
    </citation>
    <scope>NUCLEOTIDE SEQUENCE</scope>
    <source>
        <strain evidence="5">K2</strain>
    </source>
</reference>
<gene>
    <name evidence="5" type="ORF">P5673_000365</name>
</gene>
<dbReference type="AlphaFoldDB" id="A0AAD9R6Z7"/>
<dbReference type="InterPro" id="IPR001309">
    <property type="entry name" value="Pept_C14_p20"/>
</dbReference>
<dbReference type="CDD" id="cd00032">
    <property type="entry name" value="CASc"/>
    <property type="match status" value="1"/>
</dbReference>
<dbReference type="Gene3D" id="3.40.50.1460">
    <property type="match status" value="1"/>
</dbReference>
<dbReference type="InterPro" id="IPR011600">
    <property type="entry name" value="Pept_C14_caspase"/>
</dbReference>
<dbReference type="PROSITE" id="PS01122">
    <property type="entry name" value="CASPASE_CYS"/>
    <property type="match status" value="1"/>
</dbReference>
<dbReference type="InterPro" id="IPR033139">
    <property type="entry name" value="Caspase_cys_AS"/>
</dbReference>
<dbReference type="SUPFAM" id="SSF52129">
    <property type="entry name" value="Caspase-like"/>
    <property type="match status" value="1"/>
</dbReference>